<feature type="region of interest" description="Disordered" evidence="1">
    <location>
        <begin position="145"/>
        <end position="176"/>
    </location>
</feature>
<dbReference type="KEGG" id="mfy:HH212_16380"/>
<organism evidence="2 3">
    <name type="scientific">Massilia forsythiae</name>
    <dbReference type="NCBI Taxonomy" id="2728020"/>
    <lineage>
        <taxon>Bacteria</taxon>
        <taxon>Pseudomonadati</taxon>
        <taxon>Pseudomonadota</taxon>
        <taxon>Betaproteobacteria</taxon>
        <taxon>Burkholderiales</taxon>
        <taxon>Oxalobacteraceae</taxon>
        <taxon>Telluria group</taxon>
        <taxon>Massilia</taxon>
    </lineage>
</organism>
<dbReference type="EMBL" id="CP051685">
    <property type="protein sequence ID" value="QJE01418.1"/>
    <property type="molecule type" value="Genomic_DNA"/>
</dbReference>
<protein>
    <recommendedName>
        <fullName evidence="4">DUF5343 domain-containing protein</fullName>
    </recommendedName>
</protein>
<evidence type="ECO:0000256" key="1">
    <source>
        <dbReference type="SAM" id="MobiDB-lite"/>
    </source>
</evidence>
<gene>
    <name evidence="2" type="ORF">HH212_16380</name>
</gene>
<accession>A0A7Z2VXS7</accession>
<evidence type="ECO:0000313" key="3">
    <source>
        <dbReference type="Proteomes" id="UP000502415"/>
    </source>
</evidence>
<dbReference type="AlphaFoldDB" id="A0A7Z2VXS7"/>
<proteinExistence type="predicted"/>
<dbReference type="Proteomes" id="UP000502415">
    <property type="component" value="Chromosome"/>
</dbReference>
<evidence type="ECO:0000313" key="2">
    <source>
        <dbReference type="EMBL" id="QJE01418.1"/>
    </source>
</evidence>
<dbReference type="RefSeq" id="WP_170203445.1">
    <property type="nucleotide sequence ID" value="NZ_CP051685.1"/>
</dbReference>
<name>A0A7Z2VXS7_9BURK</name>
<keyword evidence="3" id="KW-1185">Reference proteome</keyword>
<reference evidence="2 3" key="1">
    <citation type="submission" date="2020-04" db="EMBL/GenBank/DDBJ databases">
        <title>Genome sequencing of novel species.</title>
        <authorList>
            <person name="Heo J."/>
            <person name="Kim S.-J."/>
            <person name="Kim J.-S."/>
            <person name="Hong S.-B."/>
            <person name="Kwon S.-W."/>
        </authorList>
    </citation>
    <scope>NUCLEOTIDE SEQUENCE [LARGE SCALE GENOMIC DNA]</scope>
    <source>
        <strain evidence="2 3">GN2-R2</strain>
    </source>
</reference>
<sequence>MATVASYPKISRNMWTKLRARFTKSIPVAVSPAFVSSVVTMADASAVSNVIKPLQVLGLIDDQRKPTPLANQWRHDDEYPAVCKAIRERIYPDDLRDAYPSGAAEERPGIIKWFMKSAHVGDAAARMFADMYCILAQADASLLDEQVPGTPPENKRATRKPAPKAEASRPIELGNSHVDSAPVPHAHAPHRPLGKFPAVHIDVQVHISPDTSPEQIDRIFESMAKHLGNFTG</sequence>
<evidence type="ECO:0008006" key="4">
    <source>
        <dbReference type="Google" id="ProtNLM"/>
    </source>
</evidence>